<name>A0ABX6IIQ1_9ACTN</name>
<dbReference type="InterPro" id="IPR001909">
    <property type="entry name" value="KRAB"/>
</dbReference>
<dbReference type="EMBL" id="CP045809">
    <property type="protein sequence ID" value="QHN35764.1"/>
    <property type="molecule type" value="Genomic_DNA"/>
</dbReference>
<dbReference type="PANTHER" id="PTHR42885">
    <property type="entry name" value="HISTIDINOL-PHOSPHATE AMINOTRANSFERASE-RELATED"/>
    <property type="match status" value="1"/>
</dbReference>
<dbReference type="InterPro" id="IPR015424">
    <property type="entry name" value="PyrdxlP-dep_Trfase"/>
</dbReference>
<dbReference type="Gene3D" id="3.40.640.10">
    <property type="entry name" value="Type I PLP-dependent aspartate aminotransferase-like (Major domain)"/>
    <property type="match status" value="1"/>
</dbReference>
<dbReference type="GO" id="GO:0048472">
    <property type="term" value="F:threonine-phosphate decarboxylase activity"/>
    <property type="evidence" value="ECO:0007669"/>
    <property type="project" value="UniProtKB-EC"/>
</dbReference>
<accession>A0ABX6IIQ1</accession>
<dbReference type="CDD" id="cd00609">
    <property type="entry name" value="AAT_like"/>
    <property type="match status" value="1"/>
</dbReference>
<organism evidence="6 7">
    <name type="scientific">Gordonia pseudamarae</name>
    <dbReference type="NCBI Taxonomy" id="2831662"/>
    <lineage>
        <taxon>Bacteria</taxon>
        <taxon>Bacillati</taxon>
        <taxon>Actinomycetota</taxon>
        <taxon>Actinomycetes</taxon>
        <taxon>Mycobacteriales</taxon>
        <taxon>Gordoniaceae</taxon>
        <taxon>Gordonia</taxon>
    </lineage>
</organism>
<dbReference type="InterPro" id="IPR015422">
    <property type="entry name" value="PyrdxlP-dep_Trfase_small"/>
</dbReference>
<dbReference type="Gene3D" id="3.90.1150.10">
    <property type="entry name" value="Aspartate Aminotransferase, domain 1"/>
    <property type="match status" value="1"/>
</dbReference>
<evidence type="ECO:0000256" key="4">
    <source>
        <dbReference type="SAM" id="MobiDB-lite"/>
    </source>
</evidence>
<evidence type="ECO:0000313" key="6">
    <source>
        <dbReference type="EMBL" id="QHN35764.1"/>
    </source>
</evidence>
<keyword evidence="7" id="KW-1185">Reference proteome</keyword>
<keyword evidence="2" id="KW-0663">Pyridoxal phosphate</keyword>
<feature type="domain" description="KRAB" evidence="5">
    <location>
        <begin position="206"/>
        <end position="282"/>
    </location>
</feature>
<evidence type="ECO:0000259" key="5">
    <source>
        <dbReference type="PROSITE" id="PS50805"/>
    </source>
</evidence>
<evidence type="ECO:0000313" key="7">
    <source>
        <dbReference type="Proteomes" id="UP001059836"/>
    </source>
</evidence>
<feature type="region of interest" description="Disordered" evidence="4">
    <location>
        <begin position="1"/>
        <end position="32"/>
    </location>
</feature>
<proteinExistence type="inferred from homology"/>
<dbReference type="NCBIfam" id="NF005915">
    <property type="entry name" value="PRK07908.1"/>
    <property type="match status" value="1"/>
</dbReference>
<evidence type="ECO:0000256" key="2">
    <source>
        <dbReference type="ARBA" id="ARBA00022898"/>
    </source>
</evidence>
<keyword evidence="3" id="KW-0032">Aminotransferase</keyword>
<comment type="similarity">
    <text evidence="3">Belongs to the class-I pyridoxal-phosphate-dependent aminotransferase family.</text>
</comment>
<dbReference type="Proteomes" id="UP001059836">
    <property type="component" value="Chromosome"/>
</dbReference>
<dbReference type="PROSITE" id="PS50805">
    <property type="entry name" value="KRAB"/>
    <property type="match status" value="1"/>
</dbReference>
<gene>
    <name evidence="6" type="ORF">GII31_13670</name>
</gene>
<protein>
    <recommendedName>
        <fullName evidence="3">Aminotransferase</fullName>
        <ecNumber evidence="3">2.6.1.-</ecNumber>
    </recommendedName>
</protein>
<dbReference type="PANTHER" id="PTHR42885:SF1">
    <property type="entry name" value="THREONINE-PHOSPHATE DECARBOXYLASE"/>
    <property type="match status" value="1"/>
</dbReference>
<reference evidence="6" key="1">
    <citation type="journal article" date="2021" name="Nat. Microbiol.">
        <title>Cocultivation of an ultrasmall environmental parasitic bacterium with lytic ability against bacteria associated with wastewater foams.</title>
        <authorList>
            <person name="Batinovic S."/>
            <person name="Rose J.J.A."/>
            <person name="Ratcliffe J."/>
            <person name="Seviour R.J."/>
            <person name="Petrovski S."/>
        </authorList>
    </citation>
    <scope>NUCLEOTIDE SEQUENCE</scope>
    <source>
        <strain evidence="6">CON9</strain>
    </source>
</reference>
<evidence type="ECO:0000256" key="3">
    <source>
        <dbReference type="RuleBase" id="RU000481"/>
    </source>
</evidence>
<dbReference type="SUPFAM" id="SSF53383">
    <property type="entry name" value="PLP-dependent transferases"/>
    <property type="match status" value="1"/>
</dbReference>
<evidence type="ECO:0000256" key="1">
    <source>
        <dbReference type="ARBA" id="ARBA00001933"/>
    </source>
</evidence>
<dbReference type="EC" id="2.6.1.-" evidence="3"/>
<keyword evidence="3" id="KW-0808">Transferase</keyword>
<dbReference type="InterPro" id="IPR004838">
    <property type="entry name" value="NHTrfase_class1_PyrdxlP-BS"/>
</dbReference>
<keyword evidence="6" id="KW-0456">Lyase</keyword>
<dbReference type="InterPro" id="IPR004839">
    <property type="entry name" value="Aminotransferase_I/II_large"/>
</dbReference>
<dbReference type="PROSITE" id="PS00105">
    <property type="entry name" value="AA_TRANSFER_CLASS_1"/>
    <property type="match status" value="1"/>
</dbReference>
<dbReference type="InterPro" id="IPR015421">
    <property type="entry name" value="PyrdxlP-dep_Trfase_major"/>
</dbReference>
<sequence length="382" mass="40588">MAPPLPAAGHTAAPVENGGARSMNGRSMNGRSMNGELFALDRHGDSDSEAGLTDFAVNVRPGPPRFVLDALTARLPDLARYPTAGDDARAVDAVARAHRRTPGEILLLSGAAEGFELLPRLGARHAALIQPSFTEPELALRSAGIPITQVVLDRPWRLDADGIARLIPADADLVVIGNPTNPTSVLHPADVIEALRAPGRLVVVDEAFADLTLDPVSGEREPQSVASRRWPDVIVLRSITKTFGLAGLRAGYLLADPAIIDRLSMGRRPWALGTLSLVALAECVGPRGERYCRKVAAEVAEQRSDLIAGLRELGIEPATTPEASFVLIEVDDGLGVKRRLFEQGIAVRSAANFVGLGPGFLRLAVRDRPTTARLIESLRAGG</sequence>
<comment type="cofactor">
    <cofactor evidence="1 3">
        <name>pyridoxal 5'-phosphate</name>
        <dbReference type="ChEBI" id="CHEBI:597326"/>
    </cofactor>
</comment>
<dbReference type="Pfam" id="PF00155">
    <property type="entry name" value="Aminotran_1_2"/>
    <property type="match status" value="1"/>
</dbReference>